<evidence type="ECO:0000313" key="4">
    <source>
        <dbReference type="Proteomes" id="UP000014137"/>
    </source>
</evidence>
<protein>
    <submittedName>
        <fullName evidence="3">Uncharacterized protein</fullName>
    </submittedName>
</protein>
<dbReference type="EMBL" id="ANMG01000136">
    <property type="protein sequence ID" value="EMD21665.1"/>
    <property type="molecule type" value="Genomic_DNA"/>
</dbReference>
<dbReference type="AlphaFoldDB" id="M2PQ81"/>
<name>M2PQ81_9PSEU</name>
<dbReference type="PATRIC" id="fig|1238180.3.peg.8620"/>
<evidence type="ECO:0000256" key="1">
    <source>
        <dbReference type="SAM" id="MobiDB-lite"/>
    </source>
</evidence>
<gene>
    <name evidence="3" type="ORF">C791_1162</name>
</gene>
<evidence type="ECO:0000256" key="2">
    <source>
        <dbReference type="SAM" id="Phobius"/>
    </source>
</evidence>
<organism evidence="3 4">
    <name type="scientific">Amycolatopsis azurea DSM 43854</name>
    <dbReference type="NCBI Taxonomy" id="1238180"/>
    <lineage>
        <taxon>Bacteria</taxon>
        <taxon>Bacillati</taxon>
        <taxon>Actinomycetota</taxon>
        <taxon>Actinomycetes</taxon>
        <taxon>Pseudonocardiales</taxon>
        <taxon>Pseudonocardiaceae</taxon>
        <taxon>Amycolatopsis</taxon>
    </lineage>
</organism>
<keyword evidence="2" id="KW-0812">Transmembrane</keyword>
<reference evidence="3 4" key="1">
    <citation type="submission" date="2012-10" db="EMBL/GenBank/DDBJ databases">
        <title>Genome assembly of Amycolatopsis azurea DSM 43854.</title>
        <authorList>
            <person name="Khatri I."/>
            <person name="Kaur I."/>
            <person name="Subramanian S."/>
            <person name="Mayilraj S."/>
        </authorList>
    </citation>
    <scope>NUCLEOTIDE SEQUENCE [LARGE SCALE GENOMIC DNA]</scope>
    <source>
        <strain evidence="3 4">DSM 43854</strain>
    </source>
</reference>
<keyword evidence="2" id="KW-0472">Membrane</keyword>
<feature type="transmembrane region" description="Helical" evidence="2">
    <location>
        <begin position="24"/>
        <end position="43"/>
    </location>
</feature>
<comment type="caution">
    <text evidence="3">The sequence shown here is derived from an EMBL/GenBank/DDBJ whole genome shotgun (WGS) entry which is preliminary data.</text>
</comment>
<sequence>MGQDIRPEPVTGPRRRNGHRGFRTRPFASASVILAGLAAWVAFRCYGHAPESAVDYG</sequence>
<evidence type="ECO:0000313" key="3">
    <source>
        <dbReference type="EMBL" id="EMD21665.1"/>
    </source>
</evidence>
<dbReference type="Proteomes" id="UP000014137">
    <property type="component" value="Unassembled WGS sequence"/>
</dbReference>
<proteinExistence type="predicted"/>
<feature type="region of interest" description="Disordered" evidence="1">
    <location>
        <begin position="1"/>
        <end position="22"/>
    </location>
</feature>
<keyword evidence="2" id="KW-1133">Transmembrane helix</keyword>
<feature type="compositionally biased region" description="Basic residues" evidence="1">
    <location>
        <begin position="13"/>
        <end position="22"/>
    </location>
</feature>
<accession>M2PQ81</accession>